<accession>W4P9D7</accession>
<organism evidence="1 2">
    <name type="scientific">Bacteroides pyogenes JCM 6292</name>
    <dbReference type="NCBI Taxonomy" id="1235809"/>
    <lineage>
        <taxon>Bacteria</taxon>
        <taxon>Pseudomonadati</taxon>
        <taxon>Bacteroidota</taxon>
        <taxon>Bacteroidia</taxon>
        <taxon>Bacteroidales</taxon>
        <taxon>Bacteroidaceae</taxon>
        <taxon>Bacteroides</taxon>
    </lineage>
</organism>
<sequence>MLGNAEESFSLNIIRASNRNGEALRGFIFHFSVPIVLNGANIQNVFDIHYPNNRIFYRNAFVDKRIKHSTVNST</sequence>
<reference evidence="1 2" key="1">
    <citation type="journal article" date="2014" name="Genome Announc.">
        <title>Draft Genome Sequences of Three Strains of Bacteroides pyogenes Isolated from a Cat and Swine.</title>
        <authorList>
            <person name="Sakamoto M."/>
            <person name="Oshima K."/>
            <person name="Suda W."/>
            <person name="Kitamura K."/>
            <person name="Iida T."/>
            <person name="Hattori M."/>
            <person name="Ohkuma M."/>
        </authorList>
    </citation>
    <scope>NUCLEOTIDE SEQUENCE [LARGE SCALE GENOMIC DNA]</scope>
    <source>
        <strain evidence="1 2">JCM 6292</strain>
    </source>
</reference>
<protein>
    <submittedName>
        <fullName evidence="1">Uncharacterized protein</fullName>
    </submittedName>
</protein>
<evidence type="ECO:0000313" key="2">
    <source>
        <dbReference type="Proteomes" id="UP000018861"/>
    </source>
</evidence>
<dbReference type="EMBL" id="BAIQ01000033">
    <property type="protein sequence ID" value="GAE16372.1"/>
    <property type="molecule type" value="Genomic_DNA"/>
</dbReference>
<proteinExistence type="predicted"/>
<name>W4P9D7_9BACE</name>
<evidence type="ECO:0000313" key="1">
    <source>
        <dbReference type="EMBL" id="GAE16372.1"/>
    </source>
</evidence>
<dbReference type="Proteomes" id="UP000018861">
    <property type="component" value="Unassembled WGS sequence"/>
</dbReference>
<comment type="caution">
    <text evidence="1">The sequence shown here is derived from an EMBL/GenBank/DDBJ whole genome shotgun (WGS) entry which is preliminary data.</text>
</comment>
<dbReference type="AlphaFoldDB" id="W4P9D7"/>
<gene>
    <name evidence="1" type="ORF">JCM6292_2790</name>
</gene>